<keyword evidence="5 8" id="KW-0378">Hydrolase</keyword>
<dbReference type="PROSITE" id="PS01175">
    <property type="entry name" value="RIBONUCLEASE_II"/>
    <property type="match status" value="1"/>
</dbReference>
<comment type="catalytic activity">
    <reaction evidence="1 8">
        <text>Exonucleolytic cleavage in the 3'- to 5'-direction to yield nucleoside 5'-phosphates.</text>
        <dbReference type="EC" id="3.1.13.1"/>
    </reaction>
</comment>
<evidence type="ECO:0000256" key="7">
    <source>
        <dbReference type="ARBA" id="ARBA00022884"/>
    </source>
</evidence>
<name>A0A971M2W0_9BACT</name>
<evidence type="ECO:0000259" key="9">
    <source>
        <dbReference type="PROSITE" id="PS50126"/>
    </source>
</evidence>
<dbReference type="SMART" id="SM00357">
    <property type="entry name" value="CSP"/>
    <property type="match status" value="1"/>
</dbReference>
<dbReference type="Pfam" id="PF00773">
    <property type="entry name" value="RNB"/>
    <property type="match status" value="1"/>
</dbReference>
<reference evidence="10" key="1">
    <citation type="journal article" date="2020" name="Biotechnol. Biofuels">
        <title>New insights from the biogas microbiome by comprehensive genome-resolved metagenomics of nearly 1600 species originating from multiple anaerobic digesters.</title>
        <authorList>
            <person name="Campanaro S."/>
            <person name="Treu L."/>
            <person name="Rodriguez-R L.M."/>
            <person name="Kovalovszki A."/>
            <person name="Ziels R.M."/>
            <person name="Maus I."/>
            <person name="Zhu X."/>
            <person name="Kougias P.G."/>
            <person name="Basile A."/>
            <person name="Luo G."/>
            <person name="Schluter A."/>
            <person name="Konstantinidis K.T."/>
            <person name="Angelidaki I."/>
        </authorList>
    </citation>
    <scope>NUCLEOTIDE SEQUENCE</scope>
    <source>
        <strain evidence="10">AS06rmzACSIP_7</strain>
    </source>
</reference>
<accession>A0A971M2W0</accession>
<organism evidence="10 11">
    <name type="scientific">Syntrophorhabdus aromaticivorans</name>
    <dbReference type="NCBI Taxonomy" id="328301"/>
    <lineage>
        <taxon>Bacteria</taxon>
        <taxon>Pseudomonadati</taxon>
        <taxon>Thermodesulfobacteriota</taxon>
        <taxon>Syntrophorhabdia</taxon>
        <taxon>Syntrophorhabdales</taxon>
        <taxon>Syntrophorhabdaceae</taxon>
        <taxon>Syntrophorhabdus</taxon>
    </lineage>
</organism>
<dbReference type="Pfam" id="PF17876">
    <property type="entry name" value="CSD2"/>
    <property type="match status" value="1"/>
</dbReference>
<dbReference type="PANTHER" id="PTHR23355">
    <property type="entry name" value="RIBONUCLEASE"/>
    <property type="match status" value="1"/>
</dbReference>
<dbReference type="InterPro" id="IPR050180">
    <property type="entry name" value="RNR_Ribonuclease"/>
</dbReference>
<comment type="subcellular location">
    <subcellularLocation>
        <location evidence="2 8">Cytoplasm</location>
    </subcellularLocation>
</comment>
<dbReference type="AlphaFoldDB" id="A0A971M2W0"/>
<comment type="caution">
    <text evidence="10">The sequence shown here is derived from an EMBL/GenBank/DDBJ whole genome shotgun (WGS) entry which is preliminary data.</text>
</comment>
<evidence type="ECO:0000256" key="3">
    <source>
        <dbReference type="ARBA" id="ARBA00022490"/>
    </source>
</evidence>
<dbReference type="PANTHER" id="PTHR23355:SF9">
    <property type="entry name" value="DIS3-LIKE EXONUCLEASE 2"/>
    <property type="match status" value="1"/>
</dbReference>
<dbReference type="InterPro" id="IPR004476">
    <property type="entry name" value="RNase_II/RNase_R"/>
</dbReference>
<dbReference type="InterPro" id="IPR001900">
    <property type="entry name" value="RNase_II/R"/>
</dbReference>
<dbReference type="InterPro" id="IPR013223">
    <property type="entry name" value="RNase_B_OB_dom"/>
</dbReference>
<keyword evidence="4 8" id="KW-0540">Nuclease</keyword>
<dbReference type="PROSITE" id="PS50126">
    <property type="entry name" value="S1"/>
    <property type="match status" value="1"/>
</dbReference>
<dbReference type="GO" id="GO:0005829">
    <property type="term" value="C:cytosol"/>
    <property type="evidence" value="ECO:0007669"/>
    <property type="project" value="TreeGrafter"/>
</dbReference>
<evidence type="ECO:0000256" key="4">
    <source>
        <dbReference type="ARBA" id="ARBA00022722"/>
    </source>
</evidence>
<dbReference type="Pfam" id="PF08206">
    <property type="entry name" value="OB_RNB"/>
    <property type="match status" value="1"/>
</dbReference>
<comment type="similarity">
    <text evidence="8">Belongs to the RNR ribonuclease family. RNase R subfamily.</text>
</comment>
<comment type="function">
    <text evidence="8">3'-5' exoribonuclease that releases 5'-nucleoside monophosphates and is involved in maturation of structured RNAs.</text>
</comment>
<keyword evidence="7 8" id="KW-0694">RNA-binding</keyword>
<evidence type="ECO:0000256" key="2">
    <source>
        <dbReference type="ARBA" id="ARBA00004496"/>
    </source>
</evidence>
<dbReference type="GO" id="GO:0003723">
    <property type="term" value="F:RNA binding"/>
    <property type="evidence" value="ECO:0007669"/>
    <property type="project" value="UniProtKB-UniRule"/>
</dbReference>
<evidence type="ECO:0000256" key="8">
    <source>
        <dbReference type="HAMAP-Rule" id="MF_01895"/>
    </source>
</evidence>
<dbReference type="InterPro" id="IPR003029">
    <property type="entry name" value="S1_domain"/>
</dbReference>
<gene>
    <name evidence="8 10" type="primary">rnr</name>
    <name evidence="10" type="ORF">GXY80_02515</name>
</gene>
<evidence type="ECO:0000256" key="5">
    <source>
        <dbReference type="ARBA" id="ARBA00022801"/>
    </source>
</evidence>
<evidence type="ECO:0000313" key="10">
    <source>
        <dbReference type="EMBL" id="NLW34342.1"/>
    </source>
</evidence>
<dbReference type="Pfam" id="PF00575">
    <property type="entry name" value="S1"/>
    <property type="match status" value="1"/>
</dbReference>
<proteinExistence type="inferred from homology"/>
<protein>
    <recommendedName>
        <fullName evidence="8">Ribonuclease R</fullName>
        <shortName evidence="8">RNase R</shortName>
        <ecNumber evidence="8">3.1.13.1</ecNumber>
    </recommendedName>
</protein>
<dbReference type="NCBIfam" id="TIGR00358">
    <property type="entry name" value="3_prime_RNase"/>
    <property type="match status" value="1"/>
</dbReference>
<dbReference type="NCBIfam" id="TIGR02063">
    <property type="entry name" value="RNase_R"/>
    <property type="match status" value="1"/>
</dbReference>
<keyword evidence="6 8" id="KW-0269">Exonuclease</keyword>
<feature type="domain" description="S1 motif" evidence="9">
    <location>
        <begin position="620"/>
        <end position="701"/>
    </location>
</feature>
<dbReference type="SUPFAM" id="SSF50249">
    <property type="entry name" value="Nucleic acid-binding proteins"/>
    <property type="match status" value="4"/>
</dbReference>
<evidence type="ECO:0000313" key="11">
    <source>
        <dbReference type="Proteomes" id="UP000777265"/>
    </source>
</evidence>
<dbReference type="InterPro" id="IPR011805">
    <property type="entry name" value="RNase_R"/>
</dbReference>
<dbReference type="InterPro" id="IPR040476">
    <property type="entry name" value="CSD2"/>
</dbReference>
<dbReference type="Gene3D" id="2.40.50.140">
    <property type="entry name" value="Nucleic acid-binding proteins"/>
    <property type="match status" value="2"/>
</dbReference>
<dbReference type="SMART" id="SM00955">
    <property type="entry name" value="RNB"/>
    <property type="match status" value="1"/>
</dbReference>
<sequence length="710" mass="80762">MKNKKKPPDLTKDMLLAVFKREKRPLALGELARILGLTSKQKQSLKRFVKGLAGEGSIVSLKNNRYGLSEEMSLVTGTLWCTRSGNGFIIPEKKGERDLFVPARSIKNAFHGDRVVARVEHTFRGRKEAKIVKVTQRKMSNIVGFIKKDRNLAYVIPEDDRISGHFLVNRRTNLGDLHNDDLVAARITRFPEEGNDPECKILSVFSGLQDIKSITRFVEYKRGLPLRFKKIVETEARGLDFTADPAERLDLRATKHVTIDGELAKDFDDAVCVEKTDHGFTLYVSIADVSHYVVPGSNLDDEAYARGTSVYFPGTVIPMLPKRLSNGICSLNPREDRLTITAKLTFDHDGKPTGTSFYRSIIRSVMRLTYNEVEDALTRKDRKPAKKVLDLLPELELMGKLASLLGGEREKRGSLDFDLPEPEVMLDIEGGIKNILRSERLFSHRIIEEFMIAANEAVARFLSGKGASPLFRVHEPPDAEKLRDFKRLLQALSVGYTKGPPTARSLQSVLADAEGTEYEFLINKVLLKSMKQARYSAVNKGHFGLASDCYLHFTSPIRRYPDLLCHRILKGILANSPARRIDNELEKMATHLSDQERMAMEVEREIEDRTRVLFMKERIGEEYDGIISHVASFGFFVELFDVFVEGLVLLSDLLDDYYRFEEEKFRIIGRRTRRIYRIGDKVRVRVTLADVEKNRLHFALIEKLEGAKPE</sequence>
<dbReference type="GO" id="GO:0008859">
    <property type="term" value="F:exoribonuclease II activity"/>
    <property type="evidence" value="ECO:0007669"/>
    <property type="project" value="UniProtKB-UniRule"/>
</dbReference>
<dbReference type="GO" id="GO:0006402">
    <property type="term" value="P:mRNA catabolic process"/>
    <property type="evidence" value="ECO:0007669"/>
    <property type="project" value="TreeGrafter"/>
</dbReference>
<dbReference type="InterPro" id="IPR011129">
    <property type="entry name" value="CSD"/>
</dbReference>
<evidence type="ECO:0000256" key="1">
    <source>
        <dbReference type="ARBA" id="ARBA00001849"/>
    </source>
</evidence>
<reference evidence="10" key="2">
    <citation type="submission" date="2020-01" db="EMBL/GenBank/DDBJ databases">
        <authorList>
            <person name="Campanaro S."/>
        </authorList>
    </citation>
    <scope>NUCLEOTIDE SEQUENCE</scope>
    <source>
        <strain evidence="10">AS06rmzACSIP_7</strain>
    </source>
</reference>
<evidence type="ECO:0000256" key="6">
    <source>
        <dbReference type="ARBA" id="ARBA00022839"/>
    </source>
</evidence>
<keyword evidence="3 8" id="KW-0963">Cytoplasm</keyword>
<dbReference type="InterPro" id="IPR012340">
    <property type="entry name" value="NA-bd_OB-fold"/>
</dbReference>
<dbReference type="EC" id="3.1.13.1" evidence="8"/>
<dbReference type="InterPro" id="IPR022966">
    <property type="entry name" value="RNase_II/R_CS"/>
</dbReference>
<dbReference type="HAMAP" id="MF_01895">
    <property type="entry name" value="RNase_R"/>
    <property type="match status" value="1"/>
</dbReference>
<dbReference type="SMART" id="SM00316">
    <property type="entry name" value="S1"/>
    <property type="match status" value="1"/>
</dbReference>
<dbReference type="EMBL" id="JAAYEE010000040">
    <property type="protein sequence ID" value="NLW34342.1"/>
    <property type="molecule type" value="Genomic_DNA"/>
</dbReference>
<dbReference type="Proteomes" id="UP000777265">
    <property type="component" value="Unassembled WGS sequence"/>
</dbReference>